<protein>
    <submittedName>
        <fullName evidence="1">Uncharacterized protein</fullName>
    </submittedName>
</protein>
<dbReference type="AlphaFoldDB" id="A0A2N7VY90"/>
<evidence type="ECO:0000313" key="1">
    <source>
        <dbReference type="EMBL" id="PMS22090.1"/>
    </source>
</evidence>
<dbReference type="Proteomes" id="UP000235616">
    <property type="component" value="Unassembled WGS sequence"/>
</dbReference>
<name>A0A2N7VY90_9BURK</name>
<reference evidence="1 2" key="1">
    <citation type="submission" date="2018-01" db="EMBL/GenBank/DDBJ databases">
        <title>Whole genome analyses suggest that Burkholderia sensu lato contains two further novel genera in the rhizoxinica-symbiotica group Mycetohabitans gen. nov., and Trinickia gen. nov.: implications for the evolution of diazotrophy and nodulation in the Burkholderiaceae.</title>
        <authorList>
            <person name="Estrada-de los Santos P."/>
            <person name="Palmer M."/>
            <person name="Chavez-Ramirez B."/>
            <person name="Beukes C."/>
            <person name="Steenkamp E.T."/>
            <person name="Hirsch A.M."/>
            <person name="Manyaka P."/>
            <person name="Maluk M."/>
            <person name="Lafos M."/>
            <person name="Crook M."/>
            <person name="Gross E."/>
            <person name="Simon M.F."/>
            <person name="Bueno dos Reis Junior F."/>
            <person name="Poole P.S."/>
            <person name="Venter S.N."/>
            <person name="James E.K."/>
        </authorList>
    </citation>
    <scope>NUCLEOTIDE SEQUENCE [LARGE SCALE GENOMIC DNA]</scope>
    <source>
        <strain evidence="1 2">GIMN1.004</strain>
    </source>
</reference>
<evidence type="ECO:0000313" key="2">
    <source>
        <dbReference type="Proteomes" id="UP000235616"/>
    </source>
</evidence>
<keyword evidence="2" id="KW-1185">Reference proteome</keyword>
<dbReference type="InterPro" id="IPR021439">
    <property type="entry name" value="DUF3088"/>
</dbReference>
<dbReference type="Pfam" id="PF11287">
    <property type="entry name" value="DUF3088"/>
    <property type="match status" value="1"/>
</dbReference>
<gene>
    <name evidence="1" type="ORF">C0Z18_06115</name>
</gene>
<dbReference type="RefSeq" id="WP_102644490.1">
    <property type="nucleotide sequence ID" value="NZ_PNYA01000004.1"/>
</dbReference>
<proteinExistence type="predicted"/>
<comment type="caution">
    <text evidence="1">The sequence shown here is derived from an EMBL/GenBank/DDBJ whole genome shotgun (WGS) entry which is preliminary data.</text>
</comment>
<dbReference type="EMBL" id="PNYA01000004">
    <property type="protein sequence ID" value="PMS22090.1"/>
    <property type="molecule type" value="Genomic_DNA"/>
</dbReference>
<organism evidence="1 2">
    <name type="scientific">Trinickia dabaoshanensis</name>
    <dbReference type="NCBI Taxonomy" id="564714"/>
    <lineage>
        <taxon>Bacteria</taxon>
        <taxon>Pseudomonadati</taxon>
        <taxon>Pseudomonadota</taxon>
        <taxon>Betaproteobacteria</taxon>
        <taxon>Burkholderiales</taxon>
        <taxon>Burkholderiaceae</taxon>
        <taxon>Trinickia</taxon>
    </lineage>
</organism>
<sequence length="109" mass="11916">MTRDVLLLLEPGFTDPAYLGERFICPHAAPIEAQSSAVGGTSRFSEGALSEWGRAQAASCRAVRAVLRSRQTDRSVYFAGLLKEILTIDSSFSVDIPRCSRIRIQRTAA</sequence>
<accession>A0A2N7VY90</accession>